<evidence type="ECO:0000256" key="14">
    <source>
        <dbReference type="SAM" id="Phobius"/>
    </source>
</evidence>
<dbReference type="GO" id="GO:0015421">
    <property type="term" value="F:ABC-type oligopeptide transporter activity"/>
    <property type="evidence" value="ECO:0007669"/>
    <property type="project" value="TreeGrafter"/>
</dbReference>
<dbReference type="Gene3D" id="1.20.1560.10">
    <property type="entry name" value="ABC transporter type 1, transmembrane domain"/>
    <property type="match status" value="1"/>
</dbReference>
<feature type="transmembrane region" description="Helical" evidence="14">
    <location>
        <begin position="384"/>
        <end position="402"/>
    </location>
</feature>
<dbReference type="PROSITE" id="PS50893">
    <property type="entry name" value="ABC_TRANSPORTER_2"/>
    <property type="match status" value="2"/>
</dbReference>
<comment type="subcellular location">
    <subcellularLocation>
        <location evidence="1">Cell membrane</location>
        <topology evidence="1">Multi-pass membrane protein</topology>
    </subcellularLocation>
</comment>
<feature type="transmembrane region" description="Helical" evidence="14">
    <location>
        <begin position="74"/>
        <end position="98"/>
    </location>
</feature>
<keyword evidence="12" id="KW-0325">Glycoprotein</keyword>
<feature type="transmembrane region" description="Helical" evidence="14">
    <location>
        <begin position="900"/>
        <end position="920"/>
    </location>
</feature>
<keyword evidence="11 14" id="KW-0472">Membrane</keyword>
<dbReference type="SMART" id="SM00382">
    <property type="entry name" value="AAA"/>
    <property type="match status" value="2"/>
</dbReference>
<feature type="transmembrane region" description="Helical" evidence="14">
    <location>
        <begin position="349"/>
        <end position="372"/>
    </location>
</feature>
<dbReference type="PROSITE" id="PS50929">
    <property type="entry name" value="ABC_TM1F"/>
    <property type="match status" value="2"/>
</dbReference>
<feature type="transmembrane region" description="Helical" evidence="14">
    <location>
        <begin position="1141"/>
        <end position="1161"/>
    </location>
</feature>
<feature type="domain" description="ABC transmembrane type-1" evidence="16">
    <location>
        <begin position="780"/>
        <end position="1067"/>
    </location>
</feature>
<dbReference type="GO" id="GO:0005524">
    <property type="term" value="F:ATP binding"/>
    <property type="evidence" value="ECO:0007669"/>
    <property type="project" value="UniProtKB-KW"/>
</dbReference>
<organism evidence="17 18">
    <name type="scientific">Rotaria sordida</name>
    <dbReference type="NCBI Taxonomy" id="392033"/>
    <lineage>
        <taxon>Eukaryota</taxon>
        <taxon>Metazoa</taxon>
        <taxon>Spiralia</taxon>
        <taxon>Gnathifera</taxon>
        <taxon>Rotifera</taxon>
        <taxon>Eurotatoria</taxon>
        <taxon>Bdelloidea</taxon>
        <taxon>Philodinida</taxon>
        <taxon>Philodinidae</taxon>
        <taxon>Rotaria</taxon>
    </lineage>
</organism>
<keyword evidence="10 14" id="KW-1133">Transmembrane helix</keyword>
<dbReference type="PANTHER" id="PTHR43394:SF27">
    <property type="entry name" value="ATP-DEPENDENT TRANSLOCASE ABCB1-LIKE"/>
    <property type="match status" value="1"/>
</dbReference>
<comment type="similarity">
    <text evidence="2">Belongs to the ABC transporter superfamily. ABCB family. Multidrug resistance exporter (TC 3.A.1.201) subfamily.</text>
</comment>
<keyword evidence="4" id="KW-1003">Cell membrane</keyword>
<dbReference type="InterPro" id="IPR017871">
    <property type="entry name" value="ABC_transporter-like_CS"/>
</dbReference>
<dbReference type="FunFam" id="3.40.50.300:FF:000479">
    <property type="entry name" value="Multidrug resistance protein 1A"/>
    <property type="match status" value="1"/>
</dbReference>
<evidence type="ECO:0000256" key="9">
    <source>
        <dbReference type="ARBA" id="ARBA00022967"/>
    </source>
</evidence>
<dbReference type="FunFam" id="1.20.1560.10:FF:000046">
    <property type="entry name" value="ATP-binding cassette subfamily B member 11"/>
    <property type="match status" value="1"/>
</dbReference>
<feature type="transmembrane region" description="Helical" evidence="14">
    <location>
        <begin position="776"/>
        <end position="799"/>
    </location>
</feature>
<feature type="compositionally biased region" description="Polar residues" evidence="13">
    <location>
        <begin position="1"/>
        <end position="10"/>
    </location>
</feature>
<comment type="caution">
    <text evidence="17">The sequence shown here is derived from an EMBL/GenBank/DDBJ whole genome shotgun (WGS) entry which is preliminary data.</text>
</comment>
<dbReference type="Pfam" id="PF00664">
    <property type="entry name" value="ABC_membrane"/>
    <property type="match status" value="2"/>
</dbReference>
<dbReference type="CDD" id="cd18577">
    <property type="entry name" value="ABC_6TM_Pgp_ABCB1_D1_like"/>
    <property type="match status" value="1"/>
</dbReference>
<evidence type="ECO:0000259" key="15">
    <source>
        <dbReference type="PROSITE" id="PS50893"/>
    </source>
</evidence>
<dbReference type="Proteomes" id="UP000663823">
    <property type="component" value="Unassembled WGS sequence"/>
</dbReference>
<feature type="transmembrane region" description="Helical" evidence="14">
    <location>
        <begin position="926"/>
        <end position="945"/>
    </location>
</feature>
<proteinExistence type="inferred from homology"/>
<feature type="domain" description="ABC transporter" evidence="15">
    <location>
        <begin position="448"/>
        <end position="684"/>
    </location>
</feature>
<feature type="transmembrane region" description="Helical" evidence="14">
    <location>
        <begin position="267"/>
        <end position="288"/>
    </location>
</feature>
<dbReference type="Gene3D" id="3.40.50.300">
    <property type="entry name" value="P-loop containing nucleotide triphosphate hydrolases"/>
    <property type="match status" value="2"/>
</dbReference>
<dbReference type="Pfam" id="PF00005">
    <property type="entry name" value="ABC_tran"/>
    <property type="match status" value="2"/>
</dbReference>
<dbReference type="SUPFAM" id="SSF52540">
    <property type="entry name" value="P-loop containing nucleoside triphosphate hydrolases"/>
    <property type="match status" value="2"/>
</dbReference>
<dbReference type="GO" id="GO:0016887">
    <property type="term" value="F:ATP hydrolysis activity"/>
    <property type="evidence" value="ECO:0007669"/>
    <property type="project" value="InterPro"/>
</dbReference>
<evidence type="ECO:0000256" key="1">
    <source>
        <dbReference type="ARBA" id="ARBA00004651"/>
    </source>
</evidence>
<dbReference type="PROSITE" id="PS00211">
    <property type="entry name" value="ABC_TRANSPORTER_1"/>
    <property type="match status" value="2"/>
</dbReference>
<evidence type="ECO:0000256" key="11">
    <source>
        <dbReference type="ARBA" id="ARBA00023136"/>
    </source>
</evidence>
<feature type="domain" description="ABC transmembrane type-1" evidence="16">
    <location>
        <begin position="78"/>
        <end position="413"/>
    </location>
</feature>
<dbReference type="InterPro" id="IPR039421">
    <property type="entry name" value="Type_1_exporter"/>
</dbReference>
<dbReference type="FunFam" id="3.40.50.300:FF:000205">
    <property type="entry name" value="ABC transporter B family member 4"/>
    <property type="match status" value="1"/>
</dbReference>
<dbReference type="GO" id="GO:0005743">
    <property type="term" value="C:mitochondrial inner membrane"/>
    <property type="evidence" value="ECO:0007669"/>
    <property type="project" value="TreeGrafter"/>
</dbReference>
<dbReference type="InterPro" id="IPR003439">
    <property type="entry name" value="ABC_transporter-like_ATP-bd"/>
</dbReference>
<evidence type="ECO:0000256" key="7">
    <source>
        <dbReference type="ARBA" id="ARBA00022741"/>
    </source>
</evidence>
<dbReference type="InterPro" id="IPR003593">
    <property type="entry name" value="AAA+_ATPase"/>
</dbReference>
<evidence type="ECO:0000256" key="12">
    <source>
        <dbReference type="ARBA" id="ARBA00023180"/>
    </source>
</evidence>
<keyword evidence="3" id="KW-0813">Transport</keyword>
<evidence type="ECO:0000256" key="13">
    <source>
        <dbReference type="SAM" id="MobiDB-lite"/>
    </source>
</evidence>
<evidence type="ECO:0000256" key="10">
    <source>
        <dbReference type="ARBA" id="ARBA00022989"/>
    </source>
</evidence>
<dbReference type="GO" id="GO:0005886">
    <property type="term" value="C:plasma membrane"/>
    <property type="evidence" value="ECO:0007669"/>
    <property type="project" value="UniProtKB-SubCell"/>
</dbReference>
<keyword evidence="6" id="KW-0677">Repeat</keyword>
<feature type="transmembrane region" description="Helical" evidence="14">
    <location>
        <begin position="161"/>
        <end position="185"/>
    </location>
</feature>
<dbReference type="CDD" id="cd03249">
    <property type="entry name" value="ABC_MTABC3_MDL1_MDL2"/>
    <property type="match status" value="2"/>
</dbReference>
<evidence type="ECO:0000256" key="6">
    <source>
        <dbReference type="ARBA" id="ARBA00022737"/>
    </source>
</evidence>
<feature type="region of interest" description="Disordered" evidence="13">
    <location>
        <begin position="1"/>
        <end position="43"/>
    </location>
</feature>
<evidence type="ECO:0000256" key="8">
    <source>
        <dbReference type="ARBA" id="ARBA00022840"/>
    </source>
</evidence>
<dbReference type="FunFam" id="1.20.1560.10:FF:000018">
    <property type="entry name" value="ATP-binding cassette subfamily B member 11"/>
    <property type="match status" value="1"/>
</dbReference>
<name>A0A819K431_9BILA</name>
<dbReference type="GO" id="GO:0090374">
    <property type="term" value="P:oligopeptide export from mitochondrion"/>
    <property type="evidence" value="ECO:0007669"/>
    <property type="project" value="TreeGrafter"/>
</dbReference>
<dbReference type="EMBL" id="CAJOAX010005181">
    <property type="protein sequence ID" value="CAF3938199.1"/>
    <property type="molecule type" value="Genomic_DNA"/>
</dbReference>
<gene>
    <name evidence="17" type="ORF">OTI717_LOCUS25719</name>
</gene>
<dbReference type="CDD" id="cd18578">
    <property type="entry name" value="ABC_6TM_Pgp_ABCB1_D2_like"/>
    <property type="match status" value="1"/>
</dbReference>
<evidence type="ECO:0000313" key="17">
    <source>
        <dbReference type="EMBL" id="CAF3938199.1"/>
    </source>
</evidence>
<dbReference type="InterPro" id="IPR011527">
    <property type="entry name" value="ABC1_TM_dom"/>
</dbReference>
<keyword evidence="5 14" id="KW-0812">Transmembrane</keyword>
<evidence type="ECO:0000256" key="3">
    <source>
        <dbReference type="ARBA" id="ARBA00022448"/>
    </source>
</evidence>
<accession>A0A819K431</accession>
<feature type="transmembrane region" description="Helical" evidence="14">
    <location>
        <begin position="1004"/>
        <end position="1024"/>
    </location>
</feature>
<keyword evidence="9" id="KW-1278">Translocase</keyword>
<evidence type="ECO:0000313" key="18">
    <source>
        <dbReference type="Proteomes" id="UP000663823"/>
    </source>
</evidence>
<feature type="domain" description="ABC transporter" evidence="15">
    <location>
        <begin position="1102"/>
        <end position="1383"/>
    </location>
</feature>
<keyword evidence="8" id="KW-0067">ATP-binding</keyword>
<evidence type="ECO:0000256" key="4">
    <source>
        <dbReference type="ARBA" id="ARBA00022475"/>
    </source>
</evidence>
<dbReference type="InterPro" id="IPR036640">
    <property type="entry name" value="ABC1_TM_sf"/>
</dbReference>
<keyword evidence="7" id="KW-0547">Nucleotide-binding</keyword>
<evidence type="ECO:0000256" key="2">
    <source>
        <dbReference type="ARBA" id="ARBA00007577"/>
    </source>
</evidence>
<evidence type="ECO:0000259" key="16">
    <source>
        <dbReference type="PROSITE" id="PS50929"/>
    </source>
</evidence>
<feature type="transmembrane region" description="Helical" evidence="14">
    <location>
        <begin position="819"/>
        <end position="846"/>
    </location>
</feature>
<dbReference type="PANTHER" id="PTHR43394">
    <property type="entry name" value="ATP-DEPENDENT PERMEASE MDL1, MITOCHONDRIAL"/>
    <property type="match status" value="1"/>
</dbReference>
<reference evidence="17" key="1">
    <citation type="submission" date="2021-02" db="EMBL/GenBank/DDBJ databases">
        <authorList>
            <person name="Nowell W R."/>
        </authorList>
    </citation>
    <scope>NUCLEOTIDE SEQUENCE</scope>
</reference>
<dbReference type="SUPFAM" id="SSF90123">
    <property type="entry name" value="ABC transporter transmembrane region"/>
    <property type="match status" value="2"/>
</dbReference>
<sequence>MSDNNNTEISSKTEEIVDVDPNETSDRNVTSSNNEENSNKPKFFQRFRGKTEDKKPPVAVSVASLFRYATMLDIIYILLGTVGGLSNGIILLIMIIVFGDLLNSFTDRSADLCGRDFAALAIKYCPPGYQLTASNYLSSVSICHFNETMFDFQGQVKKQTLFLVGIGCASLVLGYIQIVFWSMAAERQTKAIRQKLFQSILRKEIVYFDLHKTGELNTKLTDDIDKIHDGIGDKLGSASQSVACFLAGLIIGKLIYIYTRIESFVKGWKLTLVILSLAPLLFISAMLFSKLASSLTAMELKAYGKAGAIAEEVFSSIRTVLSYNGQEREEKRYEQHLDEAKRNGIKKGVINGATMGLLWFIICCTYALGLWYGAKLIRDEGYNIGKVLIVFFSILIAVFSLGQAGPHFQAFAHARAAAYVVWETIDAPSKINSDSETGLKKDDLIGDINFSNVHFSYPSRSDVKILNGISFDVKRGQTIALVGSSGSGKSTCVQLLQRFYDADSGSVSVDGHQVTEYNLKWLRQHIGVVSQEPILFQATIRENILFGRDTATNVEVQQAAKMANAHDFIMTLPDKYETRVGERGATLSGGQKQRIAIARALIRDPQILLLDEATSALDNESEKIVQEALDRAAEGRTTLVIAHRLSTIRNADKIIVIHKGNVVEEGDHESLMNTRGTYFTLVEQQNLRKAEEEEQLAFEKYERNLSVVSNPTTENLLGFERKRASTIGSIASSVLNTLYGKKKNSLVDDDAVEEEDTEEKKPSAMLKMLLMNKPEWIFIVVGCIACVCNGGSQPAFGVILSKLTAVFQECDKEVQKDRVLVYILVFIGLGIIMLFTMSLQSFLFACSGEALTKRLRSKAFHAILRQEIAYFDNPDNNTGALCTRLATEASAVQGASGIRIGVMLQNLAALGTGILISFVFAWQLTLLVLGFVPLLIVGGFLQNYLMTGFASKDKKTFEKAGKITVESIQNIRTVVQLTKEDYFYEQYCSLLEIPYRASIRRAHLFGLFFSLSNSVMYFCLAALFKLGAYLVQKNSITFEALLLCFNCIVFATQSVGQTASLAPDYNKAVQSAEKILELLNRKPAIDNGSSDGDEISNFNGELEFTNVHFIYPNRPESIILKKFGLKIQAGQQVALVGKHHVLFFVFVMFIISINSFIYVGASGCGKSTTIQLIERFYDVNVGQLLVDSKDVRGLNLQWYRSQSMSYISSLFFPLIQREYILVGIVSQEPVLFDMSIKENIAYGDNSRSDIPMEEIIEAAKNANIHDFIQKLPKGYDTNCGAKGTQLSGGEKQRIAIARALIRNPKILLFDEATSALDSENEKIVQEALDQAQKNRTSITIAHRLSTIKNADNIYVLHKGVIVESGTHQELLALHGRYYRLALGKYK</sequence>
<evidence type="ECO:0000256" key="5">
    <source>
        <dbReference type="ARBA" id="ARBA00022692"/>
    </source>
</evidence>
<dbReference type="InterPro" id="IPR027417">
    <property type="entry name" value="P-loop_NTPase"/>
</dbReference>
<protein>
    <submittedName>
        <fullName evidence="17">Uncharacterized protein</fullName>
    </submittedName>
</protein>